<evidence type="ECO:0000256" key="2">
    <source>
        <dbReference type="SAM" id="SignalP"/>
    </source>
</evidence>
<evidence type="ECO:0000256" key="1">
    <source>
        <dbReference type="SAM" id="Phobius"/>
    </source>
</evidence>
<organism evidence="3 4">
    <name type="scientific">Corynebacterium timonense</name>
    <dbReference type="NCBI Taxonomy" id="441500"/>
    <lineage>
        <taxon>Bacteria</taxon>
        <taxon>Bacillati</taxon>
        <taxon>Actinomycetota</taxon>
        <taxon>Actinomycetes</taxon>
        <taxon>Mycobacteriales</taxon>
        <taxon>Corynebacteriaceae</taxon>
        <taxon>Corynebacterium</taxon>
    </lineage>
</organism>
<sequence length="273" mass="28554">MTLTRLAAPVVAASLVFSGLAAPQAQAHETVYNKDTDTCTITFTDKDQERVNGAYKALFVRLAEQTRDSFTGTYAGQEAKGDAQIVWEYGTRDDVKSAADLPIPADLRISNAQTRLALGDEKDKYWQMVGFLNASKKPVVTERTITMTPEVAAEKGGVTYGVDLGSAIGGVAGGLLLGGDTRELRDRILAAATAHAPEFGAPILSYGKLFEACANRQNSSGTILPGSALTSSQAAGIGIAGLVAGLLALVGIGFALRPLVDQLSAQPPIRLSS</sequence>
<dbReference type="EMBL" id="LT629765">
    <property type="protein sequence ID" value="SDS83991.1"/>
    <property type="molecule type" value="Genomic_DNA"/>
</dbReference>
<keyword evidence="2" id="KW-0732">Signal</keyword>
<protein>
    <submittedName>
        <fullName evidence="3">Uncharacterized protein</fullName>
    </submittedName>
</protein>
<dbReference type="AlphaFoldDB" id="A0A1H1VHZ4"/>
<feature type="chain" id="PRO_5009263269" evidence="2">
    <location>
        <begin position="28"/>
        <end position="273"/>
    </location>
</feature>
<feature type="signal peptide" evidence="2">
    <location>
        <begin position="1"/>
        <end position="27"/>
    </location>
</feature>
<name>A0A1H1VHZ4_9CORY</name>
<accession>A0A1H1VHZ4</accession>
<keyword evidence="1" id="KW-0812">Transmembrane</keyword>
<gene>
    <name evidence="3" type="ORF">SAMN04488539_2504</name>
</gene>
<evidence type="ECO:0000313" key="3">
    <source>
        <dbReference type="EMBL" id="SDS83991.1"/>
    </source>
</evidence>
<keyword evidence="1" id="KW-1133">Transmembrane helix</keyword>
<dbReference type="Proteomes" id="UP000182237">
    <property type="component" value="Chromosome I"/>
</dbReference>
<evidence type="ECO:0000313" key="4">
    <source>
        <dbReference type="Proteomes" id="UP000182237"/>
    </source>
</evidence>
<proteinExistence type="predicted"/>
<dbReference type="eggNOG" id="ENOG50317XR">
    <property type="taxonomic scope" value="Bacteria"/>
</dbReference>
<dbReference type="RefSeq" id="WP_019194743.1">
    <property type="nucleotide sequence ID" value="NZ_LT629765.1"/>
</dbReference>
<feature type="transmembrane region" description="Helical" evidence="1">
    <location>
        <begin position="234"/>
        <end position="256"/>
    </location>
</feature>
<reference evidence="3 4" key="1">
    <citation type="submission" date="2016-10" db="EMBL/GenBank/DDBJ databases">
        <authorList>
            <person name="de Groot N.N."/>
        </authorList>
    </citation>
    <scope>NUCLEOTIDE SEQUENCE [LARGE SCALE GENOMIC DNA]</scope>
    <source>
        <strain evidence="3 4">DSM 45434</strain>
    </source>
</reference>
<keyword evidence="4" id="KW-1185">Reference proteome</keyword>
<keyword evidence="1" id="KW-0472">Membrane</keyword>
<dbReference type="STRING" id="1203190.GCA_000312345_01950"/>
<dbReference type="OrthoDB" id="4427007at2"/>